<evidence type="ECO:0000313" key="2">
    <source>
        <dbReference type="Proteomes" id="UP000712281"/>
    </source>
</evidence>
<evidence type="ECO:0000313" key="1">
    <source>
        <dbReference type="EMBL" id="KAF2566065.1"/>
    </source>
</evidence>
<comment type="caution">
    <text evidence="1">The sequence shown here is derived from an EMBL/GenBank/DDBJ whole genome shotgun (WGS) entry which is preliminary data.</text>
</comment>
<dbReference type="Proteomes" id="UP000712281">
    <property type="component" value="Unassembled WGS sequence"/>
</dbReference>
<protein>
    <submittedName>
        <fullName evidence="1">Uncharacterized protein</fullName>
    </submittedName>
</protein>
<dbReference type="AlphaFoldDB" id="A0A8S9I9A9"/>
<organism evidence="1 2">
    <name type="scientific">Brassica cretica</name>
    <name type="common">Mustard</name>
    <dbReference type="NCBI Taxonomy" id="69181"/>
    <lineage>
        <taxon>Eukaryota</taxon>
        <taxon>Viridiplantae</taxon>
        <taxon>Streptophyta</taxon>
        <taxon>Embryophyta</taxon>
        <taxon>Tracheophyta</taxon>
        <taxon>Spermatophyta</taxon>
        <taxon>Magnoliopsida</taxon>
        <taxon>eudicotyledons</taxon>
        <taxon>Gunneridae</taxon>
        <taxon>Pentapetalae</taxon>
        <taxon>rosids</taxon>
        <taxon>malvids</taxon>
        <taxon>Brassicales</taxon>
        <taxon>Brassicaceae</taxon>
        <taxon>Brassiceae</taxon>
        <taxon>Brassica</taxon>
    </lineage>
</organism>
<reference evidence="1" key="1">
    <citation type="submission" date="2019-12" db="EMBL/GenBank/DDBJ databases">
        <title>Genome sequencing and annotation of Brassica cretica.</title>
        <authorList>
            <person name="Studholme D.J."/>
            <person name="Sarris P.F."/>
        </authorList>
    </citation>
    <scope>NUCLEOTIDE SEQUENCE</scope>
    <source>
        <strain evidence="1">PFS-001/15</strain>
        <tissue evidence="1">Leaf</tissue>
    </source>
</reference>
<proteinExistence type="predicted"/>
<dbReference type="EMBL" id="QGKW02001911">
    <property type="protein sequence ID" value="KAF2566065.1"/>
    <property type="molecule type" value="Genomic_DNA"/>
</dbReference>
<sequence length="104" mass="11444">MTIGLYRPTLSRPAAVHGQCGSWRYMPVRDAVTRSAAQSRPVTCTSLGGIGPQFLFHKLLASLKTPEEDHNGHQGFATLAIDRNVLVNFFVYKVTKSNNALLET</sequence>
<accession>A0A8S9I9A9</accession>
<name>A0A8S9I9A9_BRACR</name>
<gene>
    <name evidence="1" type="ORF">F2Q68_00026682</name>
</gene>